<feature type="domain" description="Pyridoxine 5'-phosphate oxidase dimerisation C-terminal" evidence="7">
    <location>
        <begin position="178"/>
        <end position="218"/>
    </location>
</feature>
<evidence type="ECO:0000256" key="1">
    <source>
        <dbReference type="ARBA" id="ARBA00007301"/>
    </source>
</evidence>
<evidence type="ECO:0000256" key="3">
    <source>
        <dbReference type="ARBA" id="ARBA00022643"/>
    </source>
</evidence>
<feature type="binding site" evidence="5">
    <location>
        <position position="111"/>
    </location>
    <ligand>
        <name>FMN</name>
        <dbReference type="ChEBI" id="CHEBI:58210"/>
    </ligand>
</feature>
<dbReference type="SUPFAM" id="SSF50475">
    <property type="entry name" value="FMN-binding split barrel"/>
    <property type="match status" value="1"/>
</dbReference>
<dbReference type="GO" id="GO:0008615">
    <property type="term" value="P:pyridoxine biosynthetic process"/>
    <property type="evidence" value="ECO:0007669"/>
    <property type="project" value="InterPro"/>
</dbReference>
<dbReference type="InterPro" id="IPR011576">
    <property type="entry name" value="Pyridox_Oxase_N"/>
</dbReference>
<keyword evidence="2" id="KW-0285">Flavoprotein</keyword>
<dbReference type="NCBIfam" id="NF004231">
    <property type="entry name" value="PRK05679.1"/>
    <property type="match status" value="1"/>
</dbReference>
<keyword evidence="4 8" id="KW-0560">Oxidoreductase</keyword>
<dbReference type="InterPro" id="IPR012349">
    <property type="entry name" value="Split_barrel_FMN-bd"/>
</dbReference>
<dbReference type="GO" id="GO:0010181">
    <property type="term" value="F:FMN binding"/>
    <property type="evidence" value="ECO:0007669"/>
    <property type="project" value="InterPro"/>
</dbReference>
<evidence type="ECO:0000256" key="4">
    <source>
        <dbReference type="ARBA" id="ARBA00023002"/>
    </source>
</evidence>
<protein>
    <submittedName>
        <fullName evidence="8">Pyridoxine/pyridoxamine 5'-phosphate oxidase</fullName>
        <ecNumber evidence="8">1.4.3.5</ecNumber>
    </submittedName>
</protein>
<gene>
    <name evidence="8" type="primary">pdxH_1</name>
    <name evidence="8" type="ORF">NEOCIP111885_00642</name>
</gene>
<dbReference type="Pfam" id="PF01243">
    <property type="entry name" value="PNPOx_N"/>
    <property type="match status" value="1"/>
</dbReference>
<evidence type="ECO:0000259" key="6">
    <source>
        <dbReference type="Pfam" id="PF01243"/>
    </source>
</evidence>
<sequence>MDEIIRQRIRNSKTLLGPFPNFFYEKTPDYPQALFLEWFQVAVESSVHEPHSMTISTIDQHGSPDSRVLILKDIDNEGWYFASSSQSAKGKQIEINSKVALNFYWSEIGRQVRIRGNAVTMNKERSSKDFLERGKIAKAIALLEKQSLILQDPHELEEALTKQLIKLNRNPKLISPSWTLYKVEATEVEFWQADKERKHIRLQYNLRGEKWVKNLLWP</sequence>
<dbReference type="GO" id="GO:0004733">
    <property type="term" value="F:pyridoxamine phosphate oxidase activity"/>
    <property type="evidence" value="ECO:0007669"/>
    <property type="project" value="UniProtKB-EC"/>
</dbReference>
<dbReference type="PANTHER" id="PTHR10851:SF0">
    <property type="entry name" value="PYRIDOXINE-5'-PHOSPHATE OXIDASE"/>
    <property type="match status" value="1"/>
</dbReference>
<evidence type="ECO:0000259" key="7">
    <source>
        <dbReference type="Pfam" id="PF10590"/>
    </source>
</evidence>
<dbReference type="PROSITE" id="PS01064">
    <property type="entry name" value="PYRIDOX_OXIDASE"/>
    <property type="match status" value="1"/>
</dbReference>
<evidence type="ECO:0000256" key="5">
    <source>
        <dbReference type="PIRSR" id="PIRSR000190-2"/>
    </source>
</evidence>
<accession>A0A9C7G6K0</accession>
<dbReference type="Gene3D" id="2.30.110.10">
    <property type="entry name" value="Electron Transport, Fmn-binding Protein, Chain A"/>
    <property type="match status" value="1"/>
</dbReference>
<dbReference type="AlphaFoldDB" id="A0A9C7G6K0"/>
<dbReference type="PANTHER" id="PTHR10851">
    <property type="entry name" value="PYRIDOXINE-5-PHOSPHATE OXIDASE"/>
    <property type="match status" value="1"/>
</dbReference>
<reference evidence="8" key="1">
    <citation type="submission" date="2021-10" db="EMBL/GenBank/DDBJ databases">
        <authorList>
            <person name="Criscuolo A."/>
        </authorList>
    </citation>
    <scope>NUCLEOTIDE SEQUENCE</scope>
    <source>
        <strain evidence="8">CIP111885</strain>
    </source>
</reference>
<evidence type="ECO:0000313" key="8">
    <source>
        <dbReference type="EMBL" id="CAG9606954.1"/>
    </source>
</evidence>
<feature type="domain" description="Pyridoxamine 5'-phosphate oxidase N-terminal" evidence="6">
    <location>
        <begin position="43"/>
        <end position="147"/>
    </location>
</feature>
<dbReference type="Proteomes" id="UP000789845">
    <property type="component" value="Unassembled WGS sequence"/>
</dbReference>
<keyword evidence="9" id="KW-1185">Reference proteome</keyword>
<evidence type="ECO:0000256" key="2">
    <source>
        <dbReference type="ARBA" id="ARBA00022630"/>
    </source>
</evidence>
<proteinExistence type="inferred from homology"/>
<dbReference type="InterPro" id="IPR019740">
    <property type="entry name" value="Pyridox_Oxase_CS"/>
</dbReference>
<comment type="similarity">
    <text evidence="1">Belongs to the pyridoxamine 5'-phosphate oxidase family.</text>
</comment>
<dbReference type="RefSeq" id="WP_230495229.1">
    <property type="nucleotide sequence ID" value="NZ_CAKJTG010000003.1"/>
</dbReference>
<feature type="binding site" evidence="5">
    <location>
        <begin position="67"/>
        <end position="72"/>
    </location>
    <ligand>
        <name>FMN</name>
        <dbReference type="ChEBI" id="CHEBI:58210"/>
    </ligand>
</feature>
<dbReference type="InterPro" id="IPR019576">
    <property type="entry name" value="Pyridoxamine_oxidase_dimer_C"/>
</dbReference>
<organism evidence="8 9">
    <name type="scientific">Pseudoneobacillus rhizosphaerae</name>
    <dbReference type="NCBI Taxonomy" id="2880968"/>
    <lineage>
        <taxon>Bacteria</taxon>
        <taxon>Bacillati</taxon>
        <taxon>Bacillota</taxon>
        <taxon>Bacilli</taxon>
        <taxon>Bacillales</taxon>
        <taxon>Bacillaceae</taxon>
        <taxon>Pseudoneobacillus</taxon>
    </lineage>
</organism>
<feature type="binding site" evidence="5">
    <location>
        <position position="191"/>
    </location>
    <ligand>
        <name>FMN</name>
        <dbReference type="ChEBI" id="CHEBI:58210"/>
    </ligand>
</feature>
<dbReference type="InterPro" id="IPR000659">
    <property type="entry name" value="Pyridox_Oxase"/>
</dbReference>
<dbReference type="EMBL" id="CAKJTG010000003">
    <property type="protein sequence ID" value="CAG9606954.1"/>
    <property type="molecule type" value="Genomic_DNA"/>
</dbReference>
<name>A0A9C7G6K0_9BACI</name>
<comment type="cofactor">
    <cofactor evidence="5">
        <name>FMN</name>
        <dbReference type="ChEBI" id="CHEBI:58210"/>
    </cofactor>
    <text evidence="5">Binds 1 FMN per subunit.</text>
</comment>
<dbReference type="EC" id="1.4.3.5" evidence="8"/>
<feature type="binding site" evidence="5">
    <location>
        <begin position="146"/>
        <end position="147"/>
    </location>
    <ligand>
        <name>FMN</name>
        <dbReference type="ChEBI" id="CHEBI:58210"/>
    </ligand>
</feature>
<dbReference type="Pfam" id="PF10590">
    <property type="entry name" value="PNP_phzG_C"/>
    <property type="match status" value="1"/>
</dbReference>
<feature type="binding site" evidence="5">
    <location>
        <position position="89"/>
    </location>
    <ligand>
        <name>FMN</name>
        <dbReference type="ChEBI" id="CHEBI:58210"/>
    </ligand>
</feature>
<keyword evidence="3 5" id="KW-0288">FMN</keyword>
<comment type="caution">
    <text evidence="8">The sequence shown here is derived from an EMBL/GenBank/DDBJ whole genome shotgun (WGS) entry which is preliminary data.</text>
</comment>
<feature type="binding site" evidence="5">
    <location>
        <position position="201"/>
    </location>
    <ligand>
        <name>FMN</name>
        <dbReference type="ChEBI" id="CHEBI:58210"/>
    </ligand>
</feature>
<dbReference type="PIRSF" id="PIRSF000190">
    <property type="entry name" value="Pyd_amn-ph_oxd"/>
    <property type="match status" value="1"/>
</dbReference>
<evidence type="ECO:0000313" key="9">
    <source>
        <dbReference type="Proteomes" id="UP000789845"/>
    </source>
</evidence>